<feature type="compositionally biased region" description="Basic and acidic residues" evidence="1">
    <location>
        <begin position="1"/>
        <end position="10"/>
    </location>
</feature>
<dbReference type="Proteomes" id="UP000662637">
    <property type="component" value="Unassembled WGS sequence"/>
</dbReference>
<accession>A0A5E4B1P1</accession>
<keyword evidence="4" id="KW-1185">Reference proteome</keyword>
<dbReference type="Proteomes" id="UP000335636">
    <property type="component" value="Unassembled WGS sequence"/>
</dbReference>
<proteinExistence type="predicted"/>
<feature type="compositionally biased region" description="Basic and acidic residues" evidence="1">
    <location>
        <begin position="41"/>
        <end position="54"/>
    </location>
</feature>
<evidence type="ECO:0000313" key="3">
    <source>
        <dbReference type="EMBL" id="VTJ63578.1"/>
    </source>
</evidence>
<protein>
    <submittedName>
        <fullName evidence="3">Uncharacterized protein</fullName>
    </submittedName>
</protein>
<dbReference type="AlphaFoldDB" id="A0A5E4B1P1"/>
<reference evidence="2" key="2">
    <citation type="submission" date="2020-08" db="EMBL/GenBank/DDBJ databases">
        <authorList>
            <person name="Shumante A."/>
            <person name="Zimin A.V."/>
            <person name="Puiu D."/>
            <person name="Salzberg S.L."/>
        </authorList>
    </citation>
    <scope>NUCLEOTIDE SEQUENCE</scope>
    <source>
        <strain evidence="2">WC2-LM</strain>
        <tissue evidence="2">Liver</tissue>
    </source>
</reference>
<reference evidence="3 4" key="1">
    <citation type="submission" date="2019-04" db="EMBL/GenBank/DDBJ databases">
        <authorList>
            <person name="Alioto T."/>
            <person name="Alioto T."/>
        </authorList>
    </citation>
    <scope>NUCLEOTIDE SEQUENCE [LARGE SCALE GENOMIC DNA]</scope>
</reference>
<dbReference type="EMBL" id="WJEC01002672">
    <property type="protein sequence ID" value="KAF7476169.1"/>
    <property type="molecule type" value="Genomic_DNA"/>
</dbReference>
<evidence type="ECO:0000256" key="1">
    <source>
        <dbReference type="SAM" id="MobiDB-lite"/>
    </source>
</evidence>
<evidence type="ECO:0000313" key="2">
    <source>
        <dbReference type="EMBL" id="KAF7476169.1"/>
    </source>
</evidence>
<name>A0A5E4B1P1_MARMO</name>
<evidence type="ECO:0000313" key="4">
    <source>
        <dbReference type="Proteomes" id="UP000335636"/>
    </source>
</evidence>
<feature type="compositionally biased region" description="Basic residues" evidence="1">
    <location>
        <begin position="67"/>
        <end position="77"/>
    </location>
</feature>
<sequence>MAIGGDREGEGEGGGTSGPPRSGAMGLGAGGSEPTVGSHRRGPDGESKARDSHRGPPARLSPGAKATWKRSGPRNRVHPSAGGGFWFRSQAS</sequence>
<feature type="region of interest" description="Disordered" evidence="1">
    <location>
        <begin position="1"/>
        <end position="92"/>
    </location>
</feature>
<gene>
    <name evidence="2" type="ORF">GHT09_012782</name>
    <name evidence="3" type="ORF">MONAX_5E001066</name>
</gene>
<organism evidence="3 4">
    <name type="scientific">Marmota monax</name>
    <name type="common">Woodchuck</name>
    <dbReference type="NCBI Taxonomy" id="9995"/>
    <lineage>
        <taxon>Eukaryota</taxon>
        <taxon>Metazoa</taxon>
        <taxon>Chordata</taxon>
        <taxon>Craniata</taxon>
        <taxon>Vertebrata</taxon>
        <taxon>Euteleostomi</taxon>
        <taxon>Mammalia</taxon>
        <taxon>Eutheria</taxon>
        <taxon>Euarchontoglires</taxon>
        <taxon>Glires</taxon>
        <taxon>Rodentia</taxon>
        <taxon>Sciuromorpha</taxon>
        <taxon>Sciuridae</taxon>
        <taxon>Xerinae</taxon>
        <taxon>Marmotini</taxon>
        <taxon>Marmota</taxon>
    </lineage>
</organism>
<dbReference type="EMBL" id="CABDUW010000233">
    <property type="protein sequence ID" value="VTJ63578.1"/>
    <property type="molecule type" value="Genomic_DNA"/>
</dbReference>